<dbReference type="AlphaFoldDB" id="M0C3G6"/>
<feature type="region of interest" description="Disordered" evidence="1">
    <location>
        <begin position="57"/>
        <end position="92"/>
    </location>
</feature>
<evidence type="ECO:0000256" key="1">
    <source>
        <dbReference type="SAM" id="MobiDB-lite"/>
    </source>
</evidence>
<feature type="domain" description="DUF4399" evidence="2">
    <location>
        <begin position="109"/>
        <end position="199"/>
    </location>
</feature>
<evidence type="ECO:0000313" key="3">
    <source>
        <dbReference type="EMBL" id="ELZ17745.1"/>
    </source>
</evidence>
<dbReference type="EMBL" id="AOIS01000037">
    <property type="protein sequence ID" value="ELZ17745.1"/>
    <property type="molecule type" value="Genomic_DNA"/>
</dbReference>
<dbReference type="eggNOG" id="arCOG06180">
    <property type="taxonomic scope" value="Archaea"/>
</dbReference>
<name>M0C3G6_9EURY</name>
<gene>
    <name evidence="3" type="ORF">C477_11057</name>
</gene>
<dbReference type="STRING" id="1227488.C477_11057"/>
<feature type="region of interest" description="Disordered" evidence="1">
    <location>
        <begin position="195"/>
        <end position="227"/>
    </location>
</feature>
<keyword evidence="4" id="KW-1185">Reference proteome</keyword>
<feature type="compositionally biased region" description="Acidic residues" evidence="1">
    <location>
        <begin position="218"/>
        <end position="227"/>
    </location>
</feature>
<protein>
    <recommendedName>
        <fullName evidence="2">DUF4399 domain-containing protein</fullName>
    </recommendedName>
</protein>
<comment type="caution">
    <text evidence="3">The sequence shown here is derived from an EMBL/GenBank/DDBJ whole genome shotgun (WGS) entry which is preliminary data.</text>
</comment>
<dbReference type="PATRIC" id="fig|1227488.3.peg.2191"/>
<feature type="compositionally biased region" description="Acidic residues" evidence="1">
    <location>
        <begin position="64"/>
        <end position="80"/>
    </location>
</feature>
<accession>M0C3G6</accession>
<dbReference type="InterPro" id="IPR025512">
    <property type="entry name" value="DUF4399"/>
</dbReference>
<feature type="region of interest" description="Disordered" evidence="1">
    <location>
        <begin position="1"/>
        <end position="41"/>
    </location>
</feature>
<dbReference type="Proteomes" id="UP000011657">
    <property type="component" value="Unassembled WGS sequence"/>
</dbReference>
<dbReference type="Pfam" id="PF14347">
    <property type="entry name" value="DUF4399"/>
    <property type="match status" value="1"/>
</dbReference>
<evidence type="ECO:0000259" key="2">
    <source>
        <dbReference type="Pfam" id="PF14347"/>
    </source>
</evidence>
<evidence type="ECO:0000313" key="4">
    <source>
        <dbReference type="Proteomes" id="UP000011657"/>
    </source>
</evidence>
<proteinExistence type="predicted"/>
<sequence length="227" mass="24045">MDVPSTRSPIGPRAAAGNAADRPNSITAPPHYRFPMTRTPTRRQYLTASAVAGIATVAGCGGDSNEDEGPEENETDDEPVENVNYSDPEGELAFVDPQDGAEVSTPVGIEIEVENFELQPVGEDTTPENGAGHLHVIVDEGCVEPEYVIPQEDGFYHLSNGELETELELEPGEHNLCAQAGDAQHNAYDMTDEISITVTEGDGGESGNESADGNGNESDGENNSTDE</sequence>
<organism evidence="3 4">
    <name type="scientific">Haloterrigena salina JCM 13891</name>
    <dbReference type="NCBI Taxonomy" id="1227488"/>
    <lineage>
        <taxon>Archaea</taxon>
        <taxon>Methanobacteriati</taxon>
        <taxon>Methanobacteriota</taxon>
        <taxon>Stenosarchaea group</taxon>
        <taxon>Halobacteria</taxon>
        <taxon>Halobacteriales</taxon>
        <taxon>Natrialbaceae</taxon>
        <taxon>Haloterrigena</taxon>
    </lineage>
</organism>
<reference evidence="3 4" key="1">
    <citation type="journal article" date="2014" name="PLoS Genet.">
        <title>Phylogenetically driven sequencing of extremely halophilic archaea reveals strategies for static and dynamic osmo-response.</title>
        <authorList>
            <person name="Becker E.A."/>
            <person name="Seitzer P.M."/>
            <person name="Tritt A."/>
            <person name="Larsen D."/>
            <person name="Krusor M."/>
            <person name="Yao A.I."/>
            <person name="Wu D."/>
            <person name="Madern D."/>
            <person name="Eisen J.A."/>
            <person name="Darling A.E."/>
            <person name="Facciotti M.T."/>
        </authorList>
    </citation>
    <scope>NUCLEOTIDE SEQUENCE [LARGE SCALE GENOMIC DNA]</scope>
    <source>
        <strain evidence="3 4">JCM 13891</strain>
    </source>
</reference>